<protein>
    <submittedName>
        <fullName evidence="1">Uncharacterized protein</fullName>
    </submittedName>
</protein>
<gene>
    <name evidence="1" type="ORF">FOB44_14745</name>
</gene>
<reference evidence="1 2" key="1">
    <citation type="submission" date="2019-09" db="EMBL/GenBank/DDBJ databases">
        <title>FDA dAtabase for Regulatory Grade micrObial Sequences (FDA-ARGOS): Supporting development and validation of Infectious Disease Dx tests.</title>
        <authorList>
            <person name="Sciortino C."/>
            <person name="Tallon L."/>
            <person name="Sadzewicz L."/>
            <person name="Vavikolanu K."/>
            <person name="Mehta A."/>
            <person name="Aluvathingal J."/>
            <person name="Nadendla S."/>
            <person name="Nandy P."/>
            <person name="Geyer C."/>
            <person name="Yan Y."/>
            <person name="Sichtig H."/>
        </authorList>
    </citation>
    <scope>NUCLEOTIDE SEQUENCE [LARGE SCALE GENOMIC DNA]</scope>
    <source>
        <strain evidence="1 2">FDAARGOS_636</strain>
    </source>
</reference>
<proteinExistence type="predicted"/>
<keyword evidence="2" id="KW-1185">Reference proteome</keyword>
<evidence type="ECO:0000313" key="1">
    <source>
        <dbReference type="EMBL" id="QIY91833.1"/>
    </source>
</evidence>
<organism evidence="1 2">
    <name type="scientific">Chryseobacterium gallinarum</name>
    <dbReference type="NCBI Taxonomy" id="1324352"/>
    <lineage>
        <taxon>Bacteria</taxon>
        <taxon>Pseudomonadati</taxon>
        <taxon>Bacteroidota</taxon>
        <taxon>Flavobacteriia</taxon>
        <taxon>Flavobacteriales</taxon>
        <taxon>Weeksellaceae</taxon>
        <taxon>Chryseobacterium group</taxon>
        <taxon>Chryseobacterium</taxon>
    </lineage>
</organism>
<sequence>MIQIILMLLNLAFPNINVYTNNNADQDPNPTTVSVIAEVSDDTGGEDGIIPPPKK</sequence>
<accession>A0ABX6KU94</accession>
<dbReference type="RefSeq" id="WP_168238976.1">
    <property type="nucleotide sequence ID" value="NZ_CP050995.1"/>
</dbReference>
<name>A0ABX6KU94_CHRGL</name>
<dbReference type="EMBL" id="CP050995">
    <property type="protein sequence ID" value="QIY91833.1"/>
    <property type="molecule type" value="Genomic_DNA"/>
</dbReference>
<dbReference type="Proteomes" id="UP000501570">
    <property type="component" value="Chromosome"/>
</dbReference>
<evidence type="ECO:0000313" key="2">
    <source>
        <dbReference type="Proteomes" id="UP000501570"/>
    </source>
</evidence>